<comment type="caution">
    <text evidence="1">The sequence shown here is derived from an EMBL/GenBank/DDBJ whole genome shotgun (WGS) entry which is preliminary data.</text>
</comment>
<reference evidence="1 2" key="1">
    <citation type="submission" date="2019-10" db="EMBL/GenBank/DDBJ databases">
        <title>Genome sequence of Azospirillum melinis.</title>
        <authorList>
            <person name="Ambrosini A."/>
            <person name="Sant'Anna F.H."/>
            <person name="Cassan F.D."/>
            <person name="Souza E.M."/>
            <person name="Passaglia L.M.P."/>
        </authorList>
    </citation>
    <scope>NUCLEOTIDE SEQUENCE [LARGE SCALE GENOMIC DNA]</scope>
    <source>
        <strain evidence="1 2">TMCY0552</strain>
    </source>
</reference>
<evidence type="ECO:0000313" key="1">
    <source>
        <dbReference type="EMBL" id="NUA99730.1"/>
    </source>
</evidence>
<dbReference type="Proteomes" id="UP000605086">
    <property type="component" value="Unassembled WGS sequence"/>
</dbReference>
<dbReference type="EMBL" id="WHOS01000011">
    <property type="protein sequence ID" value="NUA99730.1"/>
    <property type="molecule type" value="Genomic_DNA"/>
</dbReference>
<sequence>MEDFDAEIASDDGEEARSHLAAGRPITYWEEDIPPELLKREYPSGRIEVVDFRTKPEWVVRVIKE</sequence>
<evidence type="ECO:0000313" key="2">
    <source>
        <dbReference type="Proteomes" id="UP000605086"/>
    </source>
</evidence>
<keyword evidence="2" id="KW-1185">Reference proteome</keyword>
<protein>
    <submittedName>
        <fullName evidence="1">Uncharacterized protein</fullName>
    </submittedName>
</protein>
<proteinExistence type="predicted"/>
<accession>A0ABX2KB15</accession>
<name>A0ABX2KB15_9PROT</name>
<organism evidence="1 2">
    <name type="scientific">Azospirillum melinis</name>
    <dbReference type="NCBI Taxonomy" id="328839"/>
    <lineage>
        <taxon>Bacteria</taxon>
        <taxon>Pseudomonadati</taxon>
        <taxon>Pseudomonadota</taxon>
        <taxon>Alphaproteobacteria</taxon>
        <taxon>Rhodospirillales</taxon>
        <taxon>Azospirillaceae</taxon>
        <taxon>Azospirillum</taxon>
    </lineage>
</organism>
<gene>
    <name evidence="1" type="ORF">GBZ48_10540</name>
</gene>